<feature type="transmembrane region" description="Helical" evidence="11">
    <location>
        <begin position="110"/>
        <end position="130"/>
    </location>
</feature>
<dbReference type="Gene3D" id="3.40.50.1000">
    <property type="entry name" value="HAD superfamily/HAD-like"/>
    <property type="match status" value="1"/>
</dbReference>
<proteinExistence type="predicted"/>
<dbReference type="Proteomes" id="UP000274504">
    <property type="component" value="Unassembled WGS sequence"/>
</dbReference>
<evidence type="ECO:0000256" key="5">
    <source>
        <dbReference type="ARBA" id="ARBA00022741"/>
    </source>
</evidence>
<evidence type="ECO:0000256" key="11">
    <source>
        <dbReference type="SAM" id="Phobius"/>
    </source>
</evidence>
<evidence type="ECO:0000256" key="2">
    <source>
        <dbReference type="ARBA" id="ARBA00022553"/>
    </source>
</evidence>
<feature type="transmembrane region" description="Helical" evidence="11">
    <location>
        <begin position="198"/>
        <end position="215"/>
    </location>
</feature>
<dbReference type="Gene3D" id="1.20.1110.10">
    <property type="entry name" value="Calcium-transporting ATPase, transmembrane domain"/>
    <property type="match status" value="1"/>
</dbReference>
<evidence type="ECO:0000313" key="14">
    <source>
        <dbReference type="WBParaSite" id="HDID_0000557101-mRNA-1"/>
    </source>
</evidence>
<dbReference type="InterPro" id="IPR036412">
    <property type="entry name" value="HAD-like_sf"/>
</dbReference>
<dbReference type="GO" id="GO:0019829">
    <property type="term" value="F:ATPase-coupled monoatomic cation transmembrane transporter activity"/>
    <property type="evidence" value="ECO:0007669"/>
    <property type="project" value="TreeGrafter"/>
</dbReference>
<evidence type="ECO:0000256" key="7">
    <source>
        <dbReference type="ARBA" id="ARBA00022842"/>
    </source>
</evidence>
<organism evidence="14">
    <name type="scientific">Hymenolepis diminuta</name>
    <name type="common">Rat tapeworm</name>
    <dbReference type="NCBI Taxonomy" id="6216"/>
    <lineage>
        <taxon>Eukaryota</taxon>
        <taxon>Metazoa</taxon>
        <taxon>Spiralia</taxon>
        <taxon>Lophotrochozoa</taxon>
        <taxon>Platyhelminthes</taxon>
        <taxon>Cestoda</taxon>
        <taxon>Eucestoda</taxon>
        <taxon>Cyclophyllidea</taxon>
        <taxon>Hymenolepididae</taxon>
        <taxon>Hymenolepis</taxon>
    </lineage>
</organism>
<evidence type="ECO:0000313" key="13">
    <source>
        <dbReference type="Proteomes" id="UP000274504"/>
    </source>
</evidence>
<dbReference type="GO" id="GO:0046872">
    <property type="term" value="F:metal ion binding"/>
    <property type="evidence" value="ECO:0007669"/>
    <property type="project" value="UniProtKB-KW"/>
</dbReference>
<dbReference type="EMBL" id="UYSG01003012">
    <property type="protein sequence ID" value="VDL57887.1"/>
    <property type="molecule type" value="Genomic_DNA"/>
</dbReference>
<dbReference type="InterPro" id="IPR023298">
    <property type="entry name" value="ATPase_P-typ_TM_dom_sf"/>
</dbReference>
<dbReference type="InterPro" id="IPR001757">
    <property type="entry name" value="P_typ_ATPase"/>
</dbReference>
<keyword evidence="6" id="KW-0067">ATP-binding</keyword>
<dbReference type="InterPro" id="IPR006544">
    <property type="entry name" value="P-type_TPase_V"/>
</dbReference>
<keyword evidence="10 11" id="KW-0472">Membrane</keyword>
<keyword evidence="8" id="KW-1278">Translocase</keyword>
<dbReference type="SUPFAM" id="SSF81665">
    <property type="entry name" value="Calcium ATPase, transmembrane domain M"/>
    <property type="match status" value="1"/>
</dbReference>
<comment type="subcellular location">
    <subcellularLocation>
        <location evidence="1">Membrane</location>
        <topology evidence="1">Multi-pass membrane protein</topology>
    </subcellularLocation>
</comment>
<evidence type="ECO:0000256" key="10">
    <source>
        <dbReference type="ARBA" id="ARBA00023136"/>
    </source>
</evidence>
<evidence type="ECO:0000256" key="4">
    <source>
        <dbReference type="ARBA" id="ARBA00022723"/>
    </source>
</evidence>
<feature type="transmembrane region" description="Helical" evidence="11">
    <location>
        <begin position="83"/>
        <end position="104"/>
    </location>
</feature>
<keyword evidence="4" id="KW-0479">Metal-binding</keyword>
<dbReference type="PANTHER" id="PTHR45630:SF8">
    <property type="entry name" value="CATION-TRANSPORTING ATPASE"/>
    <property type="match status" value="1"/>
</dbReference>
<reference evidence="12 13" key="2">
    <citation type="submission" date="2018-11" db="EMBL/GenBank/DDBJ databases">
        <authorList>
            <consortium name="Pathogen Informatics"/>
        </authorList>
    </citation>
    <scope>NUCLEOTIDE SEQUENCE [LARGE SCALE GENOMIC DNA]</scope>
</reference>
<keyword evidence="7" id="KW-0460">Magnesium</keyword>
<name>A0A0R3SKV6_HYMDI</name>
<feature type="transmembrane region" description="Helical" evidence="11">
    <location>
        <begin position="272"/>
        <end position="292"/>
    </location>
</feature>
<dbReference type="WBParaSite" id="HDID_0000557101-mRNA-1">
    <property type="protein sequence ID" value="HDID_0000557101-mRNA-1"/>
    <property type="gene ID" value="HDID_0000557101"/>
</dbReference>
<keyword evidence="9 11" id="KW-1133">Transmembrane helix</keyword>
<dbReference type="PANTHER" id="PTHR45630">
    <property type="entry name" value="CATION-TRANSPORTING ATPASE-RELATED"/>
    <property type="match status" value="1"/>
</dbReference>
<evidence type="ECO:0000256" key="6">
    <source>
        <dbReference type="ARBA" id="ARBA00022840"/>
    </source>
</evidence>
<accession>A0A0R3SKV6</accession>
<dbReference type="OrthoDB" id="48943at2759"/>
<keyword evidence="2" id="KW-0597">Phosphoprotein</keyword>
<feature type="transmembrane region" description="Helical" evidence="11">
    <location>
        <begin position="151"/>
        <end position="172"/>
    </location>
</feature>
<dbReference type="GO" id="GO:0016020">
    <property type="term" value="C:membrane"/>
    <property type="evidence" value="ECO:0007669"/>
    <property type="project" value="UniProtKB-SubCell"/>
</dbReference>
<dbReference type="SUPFAM" id="SSF56784">
    <property type="entry name" value="HAD-like"/>
    <property type="match status" value="1"/>
</dbReference>
<gene>
    <name evidence="12" type="ORF">HDID_LOCUS5569</name>
</gene>
<evidence type="ECO:0000256" key="9">
    <source>
        <dbReference type="ARBA" id="ARBA00022989"/>
    </source>
</evidence>
<reference evidence="14" key="1">
    <citation type="submission" date="2017-02" db="UniProtKB">
        <authorList>
            <consortium name="WormBaseParasite"/>
        </authorList>
    </citation>
    <scope>IDENTIFICATION</scope>
</reference>
<feature type="transmembrane region" description="Helical" evidence="11">
    <location>
        <begin position="227"/>
        <end position="252"/>
    </location>
</feature>
<evidence type="ECO:0000256" key="1">
    <source>
        <dbReference type="ARBA" id="ARBA00004141"/>
    </source>
</evidence>
<keyword evidence="3 11" id="KW-0812">Transmembrane</keyword>
<dbReference type="GO" id="GO:0005524">
    <property type="term" value="F:ATP binding"/>
    <property type="evidence" value="ECO:0007669"/>
    <property type="project" value="UniProtKB-KW"/>
</dbReference>
<dbReference type="InterPro" id="IPR023214">
    <property type="entry name" value="HAD_sf"/>
</dbReference>
<dbReference type="NCBIfam" id="TIGR01494">
    <property type="entry name" value="ATPase_P-type"/>
    <property type="match status" value="1"/>
</dbReference>
<protein>
    <submittedName>
        <fullName evidence="14">Cation_ATPase_C domain-containing protein</fullName>
    </submittedName>
</protein>
<keyword evidence="5" id="KW-0547">Nucleotide-binding</keyword>
<evidence type="ECO:0000256" key="3">
    <source>
        <dbReference type="ARBA" id="ARBA00022692"/>
    </source>
</evidence>
<dbReference type="AlphaFoldDB" id="A0A0R3SKV6"/>
<dbReference type="GO" id="GO:0140358">
    <property type="term" value="F:P-type transmembrane transporter activity"/>
    <property type="evidence" value="ECO:0007669"/>
    <property type="project" value="InterPro"/>
</dbReference>
<sequence>MNLIRALQTHDKGESRQRQRRVVMCGDGANDCGALKAAAVGIALSDCEASISAPFTSRQQNITCVSNVLREGRSSLSTAIGSFKYMVLYSFVQFFTVLLLYYIGNTLTDPEYLVVDLFIVAPLSITYAMSRPWKHLEHSGPPLRLLTPSNLASVLTHLTLSIGAQIIVFIFVQKQPWWTPFQPSEDRLDSAGSYETTALFYFSCFQYVFVCMVLAKGPPFREKVYGNVCFAINVLIVLAMVLGFVLFTPAFFVNWAQLLPLHAPDDVDFPRYSFTVAIVVMAVLYLIVAWGVEKLIDFVALRNSKYAPMRRSSIIL</sequence>
<dbReference type="GO" id="GO:0016887">
    <property type="term" value="F:ATP hydrolysis activity"/>
    <property type="evidence" value="ECO:0007669"/>
    <property type="project" value="InterPro"/>
</dbReference>
<evidence type="ECO:0000256" key="8">
    <source>
        <dbReference type="ARBA" id="ARBA00022967"/>
    </source>
</evidence>
<dbReference type="STRING" id="6216.A0A0R3SKV6"/>
<evidence type="ECO:0000313" key="12">
    <source>
        <dbReference type="EMBL" id="VDL57887.1"/>
    </source>
</evidence>